<proteinExistence type="predicted"/>
<sequence length="70" mass="8208">MLRLPAFVRLGELQQVRQRPSHHHVPEEITLITHRRSPYSPTLLRTSIQAWRAPHHRSSPPRTAYPLSKL</sequence>
<evidence type="ECO:0000313" key="3">
    <source>
        <dbReference type="Proteomes" id="UP000324222"/>
    </source>
</evidence>
<evidence type="ECO:0000313" key="2">
    <source>
        <dbReference type="EMBL" id="MPC35684.1"/>
    </source>
</evidence>
<protein>
    <submittedName>
        <fullName evidence="2">Uncharacterized protein</fullName>
    </submittedName>
</protein>
<gene>
    <name evidence="2" type="ORF">E2C01_029113</name>
</gene>
<comment type="caution">
    <text evidence="2">The sequence shown here is derived from an EMBL/GenBank/DDBJ whole genome shotgun (WGS) entry which is preliminary data.</text>
</comment>
<feature type="region of interest" description="Disordered" evidence="1">
    <location>
        <begin position="50"/>
        <end position="70"/>
    </location>
</feature>
<organism evidence="2 3">
    <name type="scientific">Portunus trituberculatus</name>
    <name type="common">Swimming crab</name>
    <name type="synonym">Neptunus trituberculatus</name>
    <dbReference type="NCBI Taxonomy" id="210409"/>
    <lineage>
        <taxon>Eukaryota</taxon>
        <taxon>Metazoa</taxon>
        <taxon>Ecdysozoa</taxon>
        <taxon>Arthropoda</taxon>
        <taxon>Crustacea</taxon>
        <taxon>Multicrustacea</taxon>
        <taxon>Malacostraca</taxon>
        <taxon>Eumalacostraca</taxon>
        <taxon>Eucarida</taxon>
        <taxon>Decapoda</taxon>
        <taxon>Pleocyemata</taxon>
        <taxon>Brachyura</taxon>
        <taxon>Eubrachyura</taxon>
        <taxon>Portunoidea</taxon>
        <taxon>Portunidae</taxon>
        <taxon>Portuninae</taxon>
        <taxon>Portunus</taxon>
    </lineage>
</organism>
<accession>A0A5B7ETS7</accession>
<reference evidence="2 3" key="1">
    <citation type="submission" date="2019-05" db="EMBL/GenBank/DDBJ databases">
        <title>Another draft genome of Portunus trituberculatus and its Hox gene families provides insights of decapod evolution.</title>
        <authorList>
            <person name="Jeong J.-H."/>
            <person name="Song I."/>
            <person name="Kim S."/>
            <person name="Choi T."/>
            <person name="Kim D."/>
            <person name="Ryu S."/>
            <person name="Kim W."/>
        </authorList>
    </citation>
    <scope>NUCLEOTIDE SEQUENCE [LARGE SCALE GENOMIC DNA]</scope>
    <source>
        <tissue evidence="2">Muscle</tissue>
    </source>
</reference>
<dbReference type="Proteomes" id="UP000324222">
    <property type="component" value="Unassembled WGS sequence"/>
</dbReference>
<keyword evidence="3" id="KW-1185">Reference proteome</keyword>
<name>A0A5B7ETS7_PORTR</name>
<evidence type="ECO:0000256" key="1">
    <source>
        <dbReference type="SAM" id="MobiDB-lite"/>
    </source>
</evidence>
<dbReference type="EMBL" id="VSRR010003324">
    <property type="protein sequence ID" value="MPC35684.1"/>
    <property type="molecule type" value="Genomic_DNA"/>
</dbReference>
<dbReference type="AlphaFoldDB" id="A0A5B7ETS7"/>